<protein>
    <submittedName>
        <fullName evidence="3">Uncharacterized protein</fullName>
    </submittedName>
</protein>
<name>A0A7C9H4Q4_9FIRM</name>
<dbReference type="RefSeq" id="WP_154301228.1">
    <property type="nucleotide sequence ID" value="NZ_JBBNNV010000014.1"/>
</dbReference>
<evidence type="ECO:0000256" key="1">
    <source>
        <dbReference type="SAM" id="MobiDB-lite"/>
    </source>
</evidence>
<evidence type="ECO:0000313" key="3">
    <source>
        <dbReference type="EMBL" id="MSC58284.1"/>
    </source>
</evidence>
<feature type="region of interest" description="Disordered" evidence="1">
    <location>
        <begin position="54"/>
        <end position="80"/>
    </location>
</feature>
<keyword evidence="2" id="KW-1133">Transmembrane helix</keyword>
<evidence type="ECO:0000256" key="2">
    <source>
        <dbReference type="SAM" id="Phobius"/>
    </source>
</evidence>
<dbReference type="AlphaFoldDB" id="A0A7C9H4Q4"/>
<organism evidence="3 4">
    <name type="scientific">Lachnospira eligens</name>
    <dbReference type="NCBI Taxonomy" id="39485"/>
    <lineage>
        <taxon>Bacteria</taxon>
        <taxon>Bacillati</taxon>
        <taxon>Bacillota</taxon>
        <taxon>Clostridia</taxon>
        <taxon>Lachnospirales</taxon>
        <taxon>Lachnospiraceae</taxon>
        <taxon>Lachnospira</taxon>
    </lineage>
</organism>
<comment type="caution">
    <text evidence="3">The sequence shown here is derived from an EMBL/GenBank/DDBJ whole genome shotgun (WGS) entry which is preliminary data.</text>
</comment>
<gene>
    <name evidence="3" type="ORF">GKE48_12655</name>
</gene>
<feature type="transmembrane region" description="Helical" evidence="2">
    <location>
        <begin position="7"/>
        <end position="26"/>
    </location>
</feature>
<reference evidence="3 4" key="1">
    <citation type="journal article" date="2019" name="Nat. Med.">
        <title>A library of human gut bacterial isolates paired with longitudinal multiomics data enables mechanistic microbiome research.</title>
        <authorList>
            <person name="Poyet M."/>
            <person name="Groussin M."/>
            <person name="Gibbons S.M."/>
            <person name="Avila-Pacheco J."/>
            <person name="Jiang X."/>
            <person name="Kearney S.M."/>
            <person name="Perrotta A.R."/>
            <person name="Berdy B."/>
            <person name="Zhao S."/>
            <person name="Lieberman T.D."/>
            <person name="Swanson P.K."/>
            <person name="Smith M."/>
            <person name="Roesemann S."/>
            <person name="Alexander J.E."/>
            <person name="Rich S.A."/>
            <person name="Livny J."/>
            <person name="Vlamakis H."/>
            <person name="Clish C."/>
            <person name="Bullock K."/>
            <person name="Deik A."/>
            <person name="Scott J."/>
            <person name="Pierce K.A."/>
            <person name="Xavier R.J."/>
            <person name="Alm E.J."/>
        </authorList>
    </citation>
    <scope>NUCLEOTIDE SEQUENCE [LARGE SCALE GENOMIC DNA]</scope>
    <source>
        <strain evidence="3 4">BIOML-A1</strain>
    </source>
</reference>
<evidence type="ECO:0000313" key="4">
    <source>
        <dbReference type="Proteomes" id="UP000481964"/>
    </source>
</evidence>
<keyword evidence="2" id="KW-0472">Membrane</keyword>
<proteinExistence type="predicted"/>
<keyword evidence="2" id="KW-0812">Transmembrane</keyword>
<feature type="compositionally biased region" description="Polar residues" evidence="1">
    <location>
        <begin position="58"/>
        <end position="69"/>
    </location>
</feature>
<dbReference type="EMBL" id="WKRD01000010">
    <property type="protein sequence ID" value="MSC58284.1"/>
    <property type="molecule type" value="Genomic_DNA"/>
</dbReference>
<sequence length="248" mass="28422">MIKKIETGLFVFIIILVIGVAVLAGININKNSQENKADRDSLAVETNIAKETAKKEGFTSSEQKSTDIISESDAGQEVQTESKKDYSIMCMEAYKQALANLHDFMILPDNRTITSDTNIEQNRYAIVDIDNDGKEELIFSYTDTSIATMAMYIYGYDENAESIYMEMKFYVTAEIYDSGYVKELYSHNIGVDPYFWSYTLYKYNEEQDSFDKIGSVETRNSENENYSDYDIGTKITIEYKNLTPDNYE</sequence>
<accession>A0A7C9H4Q4</accession>
<dbReference type="Proteomes" id="UP000481964">
    <property type="component" value="Unassembled WGS sequence"/>
</dbReference>